<comment type="similarity">
    <text evidence="1">Belongs to the sigma-70 factor family. ECF subfamily.</text>
</comment>
<organism evidence="7 8">
    <name type="scientific">Lentzea atacamensis</name>
    <dbReference type="NCBI Taxonomy" id="531938"/>
    <lineage>
        <taxon>Bacteria</taxon>
        <taxon>Bacillati</taxon>
        <taxon>Actinomycetota</taxon>
        <taxon>Actinomycetes</taxon>
        <taxon>Pseudonocardiales</taxon>
        <taxon>Pseudonocardiaceae</taxon>
        <taxon>Lentzea</taxon>
    </lineage>
</organism>
<dbReference type="EMBL" id="QGHB01000004">
    <property type="protein sequence ID" value="PWK87004.1"/>
    <property type="molecule type" value="Genomic_DNA"/>
</dbReference>
<feature type="domain" description="RNA polymerase sigma factor 70 region 4 type 2" evidence="6">
    <location>
        <begin position="153"/>
        <end position="204"/>
    </location>
</feature>
<dbReference type="PANTHER" id="PTHR43133">
    <property type="entry name" value="RNA POLYMERASE ECF-TYPE SIGMA FACTO"/>
    <property type="match status" value="1"/>
</dbReference>
<dbReference type="InterPro" id="IPR039425">
    <property type="entry name" value="RNA_pol_sigma-70-like"/>
</dbReference>
<dbReference type="InterPro" id="IPR013324">
    <property type="entry name" value="RNA_pol_sigma_r3/r4-like"/>
</dbReference>
<dbReference type="PANTHER" id="PTHR43133:SF53">
    <property type="entry name" value="ECF RNA POLYMERASE SIGMA-E FACTOR"/>
    <property type="match status" value="1"/>
</dbReference>
<dbReference type="Pfam" id="PF08281">
    <property type="entry name" value="Sigma70_r4_2"/>
    <property type="match status" value="1"/>
</dbReference>
<keyword evidence="2" id="KW-0805">Transcription regulation</keyword>
<evidence type="ECO:0000256" key="1">
    <source>
        <dbReference type="ARBA" id="ARBA00010641"/>
    </source>
</evidence>
<dbReference type="InterPro" id="IPR014284">
    <property type="entry name" value="RNA_pol_sigma-70_dom"/>
</dbReference>
<dbReference type="InterPro" id="IPR013249">
    <property type="entry name" value="RNA_pol_sigma70_r4_t2"/>
</dbReference>
<protein>
    <submittedName>
        <fullName evidence="7">RNA polymerase sigma-70 factor (ECF subfamily)</fullName>
    </submittedName>
</protein>
<gene>
    <name evidence="7" type="ORF">C8D88_104165</name>
</gene>
<evidence type="ECO:0000256" key="3">
    <source>
        <dbReference type="ARBA" id="ARBA00023082"/>
    </source>
</evidence>
<keyword evidence="3" id="KW-0731">Sigma factor</keyword>
<evidence type="ECO:0000259" key="6">
    <source>
        <dbReference type="Pfam" id="PF08281"/>
    </source>
</evidence>
<keyword evidence="4" id="KW-0804">Transcription</keyword>
<dbReference type="InterPro" id="IPR007627">
    <property type="entry name" value="RNA_pol_sigma70_r2"/>
</dbReference>
<evidence type="ECO:0000313" key="7">
    <source>
        <dbReference type="EMBL" id="PWK87004.1"/>
    </source>
</evidence>
<dbReference type="Proteomes" id="UP000246005">
    <property type="component" value="Unassembled WGS sequence"/>
</dbReference>
<dbReference type="GO" id="GO:0016987">
    <property type="term" value="F:sigma factor activity"/>
    <property type="evidence" value="ECO:0007669"/>
    <property type="project" value="UniProtKB-KW"/>
</dbReference>
<dbReference type="AlphaFoldDB" id="A0A316I2Z3"/>
<evidence type="ECO:0000313" key="8">
    <source>
        <dbReference type="Proteomes" id="UP000246005"/>
    </source>
</evidence>
<sequence length="220" mass="24206">MVRAGSAERARGGRFREVLPADEVLVAGLRSGDEATFVSLLDAWSGSMIRLARGFVSTDASAEEVVQDTWLAVIRGIDGFRGTASLRTWVYRILVNTAKKRGVKEKRTVPWTSVDPDGGPTVDPSRFRGADEGFPGHWREFPEPWVLDGELRQVVGRALDDLPERQRVVVVLRDVEGRTSEEVCAMLEISPANQRVLLHRGRAAVRACLETYFATSGGTA</sequence>
<dbReference type="SUPFAM" id="SSF88946">
    <property type="entry name" value="Sigma2 domain of RNA polymerase sigma factors"/>
    <property type="match status" value="1"/>
</dbReference>
<comment type="caution">
    <text evidence="7">The sequence shown here is derived from an EMBL/GenBank/DDBJ whole genome shotgun (WGS) entry which is preliminary data.</text>
</comment>
<evidence type="ECO:0000259" key="5">
    <source>
        <dbReference type="Pfam" id="PF04542"/>
    </source>
</evidence>
<accession>A0A316I2Z3</accession>
<dbReference type="SUPFAM" id="SSF88659">
    <property type="entry name" value="Sigma3 and sigma4 domains of RNA polymerase sigma factors"/>
    <property type="match status" value="1"/>
</dbReference>
<dbReference type="InterPro" id="IPR013325">
    <property type="entry name" value="RNA_pol_sigma_r2"/>
</dbReference>
<dbReference type="Gene3D" id="1.10.10.10">
    <property type="entry name" value="Winged helix-like DNA-binding domain superfamily/Winged helix DNA-binding domain"/>
    <property type="match status" value="1"/>
</dbReference>
<dbReference type="Pfam" id="PF04542">
    <property type="entry name" value="Sigma70_r2"/>
    <property type="match status" value="1"/>
</dbReference>
<reference evidence="7 8" key="1">
    <citation type="submission" date="2018-05" db="EMBL/GenBank/DDBJ databases">
        <title>Genomic Encyclopedia of Type Strains, Phase IV (KMG-IV): sequencing the most valuable type-strain genomes for metagenomic binning, comparative biology and taxonomic classification.</title>
        <authorList>
            <person name="Goeker M."/>
        </authorList>
    </citation>
    <scope>NUCLEOTIDE SEQUENCE [LARGE SCALE GENOMIC DNA]</scope>
    <source>
        <strain evidence="7 8">DSM 45480</strain>
    </source>
</reference>
<evidence type="ECO:0000256" key="4">
    <source>
        <dbReference type="ARBA" id="ARBA00023163"/>
    </source>
</evidence>
<dbReference type="CDD" id="cd06171">
    <property type="entry name" value="Sigma70_r4"/>
    <property type="match status" value="1"/>
</dbReference>
<evidence type="ECO:0000256" key="2">
    <source>
        <dbReference type="ARBA" id="ARBA00023015"/>
    </source>
</evidence>
<dbReference type="GO" id="GO:0003677">
    <property type="term" value="F:DNA binding"/>
    <property type="evidence" value="ECO:0007669"/>
    <property type="project" value="InterPro"/>
</dbReference>
<dbReference type="InterPro" id="IPR036388">
    <property type="entry name" value="WH-like_DNA-bd_sf"/>
</dbReference>
<name>A0A316I2Z3_9PSEU</name>
<proteinExistence type="inferred from homology"/>
<feature type="domain" description="RNA polymerase sigma-70 region 2" evidence="5">
    <location>
        <begin position="46"/>
        <end position="107"/>
    </location>
</feature>
<dbReference type="NCBIfam" id="TIGR02937">
    <property type="entry name" value="sigma70-ECF"/>
    <property type="match status" value="1"/>
</dbReference>
<dbReference type="Gene3D" id="1.10.1740.10">
    <property type="match status" value="1"/>
</dbReference>
<dbReference type="GO" id="GO:0006352">
    <property type="term" value="P:DNA-templated transcription initiation"/>
    <property type="evidence" value="ECO:0007669"/>
    <property type="project" value="InterPro"/>
</dbReference>